<dbReference type="GO" id="GO:0045901">
    <property type="term" value="P:positive regulation of translational elongation"/>
    <property type="evidence" value="ECO:0007669"/>
    <property type="project" value="InterPro"/>
</dbReference>
<organism evidence="7">
    <name type="scientific">mine drainage metagenome</name>
    <dbReference type="NCBI Taxonomy" id="410659"/>
    <lineage>
        <taxon>unclassified sequences</taxon>
        <taxon>metagenomes</taxon>
        <taxon>ecological metagenomes</taxon>
    </lineage>
</organism>
<dbReference type="GO" id="GO:0003746">
    <property type="term" value="F:translation elongation factor activity"/>
    <property type="evidence" value="ECO:0007669"/>
    <property type="project" value="InterPro"/>
</dbReference>
<dbReference type="PROSITE" id="PS00302">
    <property type="entry name" value="IF5A_HYPUSINE"/>
    <property type="match status" value="1"/>
</dbReference>
<keyword evidence="7" id="KW-0396">Initiation factor</keyword>
<evidence type="ECO:0000256" key="5">
    <source>
        <dbReference type="ARBA" id="ARBA00023071"/>
    </source>
</evidence>
<dbReference type="GO" id="GO:0045905">
    <property type="term" value="P:positive regulation of translational termination"/>
    <property type="evidence" value="ECO:0007669"/>
    <property type="project" value="InterPro"/>
</dbReference>
<comment type="subcellular location">
    <subcellularLocation>
        <location evidence="1">Cytoplasm</location>
    </subcellularLocation>
</comment>
<feature type="non-terminal residue" evidence="7">
    <location>
        <position position="109"/>
    </location>
</feature>
<evidence type="ECO:0000256" key="2">
    <source>
        <dbReference type="ARBA" id="ARBA00006016"/>
    </source>
</evidence>
<feature type="domain" description="Translation initiation factor 5A-like N-terminal" evidence="6">
    <location>
        <begin position="41"/>
        <end position="97"/>
    </location>
</feature>
<dbReference type="SUPFAM" id="SSF50104">
    <property type="entry name" value="Translation proteins SH3-like domain"/>
    <property type="match status" value="1"/>
</dbReference>
<sequence length="109" mass="12270">MKSIGRLASLPRAVRGRRGKIYPAFVLLARRDPFMAWTQAEVRELKEGRYMIIDDEPCRILSIQTSKPGKHGEAKSRIDAVGIFDGAKRSVVHPVKHKVQIPMIGKHQA</sequence>
<comment type="caution">
    <text evidence="7">The sequence shown here is derived from an EMBL/GenBank/DDBJ whole genome shotgun (WGS) entry which is preliminary data.</text>
</comment>
<dbReference type="AlphaFoldDB" id="T1BI21"/>
<dbReference type="NCBIfam" id="TIGR00037">
    <property type="entry name" value="eIF_5A"/>
    <property type="match status" value="1"/>
</dbReference>
<dbReference type="GO" id="GO:0005737">
    <property type="term" value="C:cytoplasm"/>
    <property type="evidence" value="ECO:0007669"/>
    <property type="project" value="UniProtKB-SubCell"/>
</dbReference>
<reference evidence="7" key="1">
    <citation type="submission" date="2013-08" db="EMBL/GenBank/DDBJ databases">
        <authorList>
            <person name="Mendez C."/>
            <person name="Richter M."/>
            <person name="Ferrer M."/>
            <person name="Sanchez J."/>
        </authorList>
    </citation>
    <scope>NUCLEOTIDE SEQUENCE</scope>
</reference>
<evidence type="ECO:0000256" key="3">
    <source>
        <dbReference type="ARBA" id="ARBA00022490"/>
    </source>
</evidence>
<accession>T1BI21</accession>
<dbReference type="EMBL" id="AUZY01006901">
    <property type="protein sequence ID" value="EQD52774.1"/>
    <property type="molecule type" value="Genomic_DNA"/>
</dbReference>
<evidence type="ECO:0000259" key="6">
    <source>
        <dbReference type="Pfam" id="PF21485"/>
    </source>
</evidence>
<evidence type="ECO:0000256" key="4">
    <source>
        <dbReference type="ARBA" id="ARBA00022917"/>
    </source>
</evidence>
<name>T1BI21_9ZZZZ</name>
<evidence type="ECO:0000256" key="1">
    <source>
        <dbReference type="ARBA" id="ARBA00004496"/>
    </source>
</evidence>
<gene>
    <name evidence="7" type="ORF">B1B_10571</name>
</gene>
<dbReference type="InterPro" id="IPR048670">
    <property type="entry name" value="IF5A-like_N"/>
</dbReference>
<dbReference type="Pfam" id="PF21485">
    <property type="entry name" value="IF5A-like_N"/>
    <property type="match status" value="1"/>
</dbReference>
<protein>
    <submittedName>
        <fullName evidence="7">Translation initiation factor eIF-5A</fullName>
    </submittedName>
</protein>
<dbReference type="GO" id="GO:0003743">
    <property type="term" value="F:translation initiation factor activity"/>
    <property type="evidence" value="ECO:0007669"/>
    <property type="project" value="UniProtKB-KW"/>
</dbReference>
<evidence type="ECO:0000313" key="7">
    <source>
        <dbReference type="EMBL" id="EQD52774.1"/>
    </source>
</evidence>
<keyword evidence="3" id="KW-0963">Cytoplasm</keyword>
<keyword evidence="4" id="KW-0648">Protein biosynthesis</keyword>
<reference evidence="7" key="2">
    <citation type="journal article" date="2014" name="ISME J.">
        <title>Microbial stratification in low pH oxic and suboxic macroscopic growths along an acid mine drainage.</title>
        <authorList>
            <person name="Mendez-Garcia C."/>
            <person name="Mesa V."/>
            <person name="Sprenger R.R."/>
            <person name="Richter M."/>
            <person name="Diez M.S."/>
            <person name="Solano J."/>
            <person name="Bargiela R."/>
            <person name="Golyshina O.V."/>
            <person name="Manteca A."/>
            <person name="Ramos J.L."/>
            <person name="Gallego J.R."/>
            <person name="Llorente I."/>
            <person name="Martins Dos Santos V.A."/>
            <person name="Jensen O.N."/>
            <person name="Pelaez A.I."/>
            <person name="Sanchez J."/>
            <person name="Ferrer M."/>
        </authorList>
    </citation>
    <scope>NUCLEOTIDE SEQUENCE</scope>
</reference>
<dbReference type="GO" id="GO:0043022">
    <property type="term" value="F:ribosome binding"/>
    <property type="evidence" value="ECO:0007669"/>
    <property type="project" value="InterPro"/>
</dbReference>
<comment type="similarity">
    <text evidence="2">Belongs to the eIF-5A family.</text>
</comment>
<dbReference type="InterPro" id="IPR014722">
    <property type="entry name" value="Rib_uL2_dom2"/>
</dbReference>
<dbReference type="Gene3D" id="2.30.30.30">
    <property type="match status" value="1"/>
</dbReference>
<dbReference type="FunFam" id="2.30.30.30:FF:000038">
    <property type="entry name" value="Translation initiation factor 5A"/>
    <property type="match status" value="1"/>
</dbReference>
<proteinExistence type="inferred from homology"/>
<dbReference type="GO" id="GO:0003723">
    <property type="term" value="F:RNA binding"/>
    <property type="evidence" value="ECO:0007669"/>
    <property type="project" value="InterPro"/>
</dbReference>
<keyword evidence="5" id="KW-0385">Hypusine</keyword>
<dbReference type="PANTHER" id="PTHR11673">
    <property type="entry name" value="TRANSLATION INITIATION FACTOR 5A FAMILY MEMBER"/>
    <property type="match status" value="1"/>
</dbReference>
<dbReference type="InterPro" id="IPR001884">
    <property type="entry name" value="IF5A-like"/>
</dbReference>
<dbReference type="InterPro" id="IPR008991">
    <property type="entry name" value="Translation_prot_SH3-like_sf"/>
</dbReference>
<dbReference type="InterPro" id="IPR019769">
    <property type="entry name" value="Trans_elong_IF5A_hypusine_site"/>
</dbReference>